<dbReference type="PROSITE" id="PS00141">
    <property type="entry name" value="ASP_PROTEASE"/>
    <property type="match status" value="1"/>
</dbReference>
<keyword evidence="8 14" id="KW-0472">Membrane</keyword>
<evidence type="ECO:0000256" key="12">
    <source>
        <dbReference type="RuleBase" id="RU000454"/>
    </source>
</evidence>
<keyword evidence="10" id="KW-0449">Lipoprotein</keyword>
<evidence type="ECO:0000256" key="6">
    <source>
        <dbReference type="ARBA" id="ARBA00022750"/>
    </source>
</evidence>
<proteinExistence type="inferred from homology"/>
<evidence type="ECO:0000259" key="15">
    <source>
        <dbReference type="PROSITE" id="PS51767"/>
    </source>
</evidence>
<dbReference type="Pfam" id="PF14541">
    <property type="entry name" value="TAXi_C"/>
    <property type="match status" value="1"/>
</dbReference>
<feature type="non-terminal residue" evidence="16">
    <location>
        <position position="1"/>
    </location>
</feature>
<dbReference type="Pfam" id="PF14543">
    <property type="entry name" value="TAXi_N"/>
    <property type="match status" value="1"/>
</dbReference>
<keyword evidence="5" id="KW-0732">Signal</keyword>
<dbReference type="EMBL" id="GDJX01009485">
    <property type="protein sequence ID" value="JAT58451.1"/>
    <property type="molecule type" value="Transcribed_RNA"/>
</dbReference>
<dbReference type="FunFam" id="2.40.70.10:FF:000014">
    <property type="entry name" value="Aspartyl protease family protein 1"/>
    <property type="match status" value="1"/>
</dbReference>
<evidence type="ECO:0000256" key="7">
    <source>
        <dbReference type="ARBA" id="ARBA00022801"/>
    </source>
</evidence>
<dbReference type="PROSITE" id="PS51767">
    <property type="entry name" value="PEPTIDASE_A1"/>
    <property type="match status" value="1"/>
</dbReference>
<protein>
    <submittedName>
        <fullName evidence="16">Aspartic proteinase-like protein 1</fullName>
    </submittedName>
</protein>
<evidence type="ECO:0000256" key="8">
    <source>
        <dbReference type="ARBA" id="ARBA00023136"/>
    </source>
</evidence>
<name>A0A1D1YUY2_9ARAE</name>
<keyword evidence="6 12" id="KW-0064">Aspartyl protease</keyword>
<feature type="domain" description="Peptidase A1" evidence="15">
    <location>
        <begin position="168"/>
        <end position="510"/>
    </location>
</feature>
<comment type="subcellular location">
    <subcellularLocation>
        <location evidence="1">Cell membrane</location>
        <topology evidence="1">Lipid-anchor</topology>
    </subcellularLocation>
</comment>
<dbReference type="Gene3D" id="2.40.70.10">
    <property type="entry name" value="Acid Proteases"/>
    <property type="match status" value="2"/>
</dbReference>
<dbReference type="InterPro" id="IPR032861">
    <property type="entry name" value="TAXi_N"/>
</dbReference>
<dbReference type="GO" id="GO:0006508">
    <property type="term" value="P:proteolysis"/>
    <property type="evidence" value="ECO:0007669"/>
    <property type="project" value="UniProtKB-KW"/>
</dbReference>
<organism evidence="16">
    <name type="scientific">Anthurium amnicola</name>
    <dbReference type="NCBI Taxonomy" id="1678845"/>
    <lineage>
        <taxon>Eukaryota</taxon>
        <taxon>Viridiplantae</taxon>
        <taxon>Streptophyta</taxon>
        <taxon>Embryophyta</taxon>
        <taxon>Tracheophyta</taxon>
        <taxon>Spermatophyta</taxon>
        <taxon>Magnoliopsida</taxon>
        <taxon>Liliopsida</taxon>
        <taxon>Araceae</taxon>
        <taxon>Pothoideae</taxon>
        <taxon>Potheae</taxon>
        <taxon>Anthurium</taxon>
    </lineage>
</organism>
<sequence length="591" mass="64447">TLYFHLDLLNGQKHLTGDEARTVPTSRSKCGWRGAPIPALRSLSSKSQHSTHPVEEVVPRFHRIRAPFAHAALAHLLLLLLLAKRSESLTLSSRLIHRFSEEAKEIWAGRGAAGAPGWPSRGSADYYRALVGSDMRRQKRVLGARYQAVFPSQGSEAVGLGNYFGWLHYTWVDIGTPNVSFFVALDAGSDLFWVPCDCIQCAALSGQQNGLDKDLSMYSPAASSTSKHLSCSHELCASEPSCKSPKQPCSYHVNYSTEDTSSSGLLVEDVLYLASSDAHALIKAPVIIGCGSRQTGGYLDGIAPDGLLGLGLGNISVPTILAREGLVWNSFSLCFEEDGSGRILFGDQGVSSQQSTPFVALKGKYPTYIVEVEGWCIEAQCLGQTRTKALVDSGSSFTYLPANVYEIVVSEFDVQINNSRFDHEGLPWEYCYGASSLEMPIIPRITLMFAVNRSFVVSNPVFLFYGKEGKADAFCLALQRSEDNFVTIGQNLMTGYRMVFDRENMKLGWSHSHCRGVDNRTTVPLTPPHEGPENPLPTVEEQSPPSSRNVTPAVAGRAPTKSSACAPLLVFRFSFLALLLLLLAYSVIFAG</sequence>
<dbReference type="AlphaFoldDB" id="A0A1D1YUY2"/>
<evidence type="ECO:0000256" key="11">
    <source>
        <dbReference type="PIRSR" id="PIRSR601461-1"/>
    </source>
</evidence>
<feature type="compositionally biased region" description="Polar residues" evidence="13">
    <location>
        <begin position="540"/>
        <end position="550"/>
    </location>
</feature>
<accession>A0A1D1YUY2</accession>
<dbReference type="PRINTS" id="PR00792">
    <property type="entry name" value="PEPSIN"/>
</dbReference>
<feature type="active site" evidence="11">
    <location>
        <position position="392"/>
    </location>
</feature>
<dbReference type="FunFam" id="2.40.70.10:FF:000012">
    <property type="entry name" value="Aspartyl protease family protein 1"/>
    <property type="match status" value="1"/>
</dbReference>
<dbReference type="PANTHER" id="PTHR13683:SF743">
    <property type="entry name" value="ASPARTIC PROTEINASE-LIKE PROTEIN 1"/>
    <property type="match status" value="1"/>
</dbReference>
<dbReference type="InterPro" id="IPR021109">
    <property type="entry name" value="Peptidase_aspartic_dom_sf"/>
</dbReference>
<keyword evidence="7 12" id="KW-0378">Hydrolase</keyword>
<keyword evidence="14" id="KW-0812">Transmembrane</keyword>
<dbReference type="SUPFAM" id="SSF50630">
    <property type="entry name" value="Acid proteases"/>
    <property type="match status" value="1"/>
</dbReference>
<dbReference type="GO" id="GO:0005886">
    <property type="term" value="C:plasma membrane"/>
    <property type="evidence" value="ECO:0007669"/>
    <property type="project" value="UniProtKB-SubCell"/>
</dbReference>
<evidence type="ECO:0000256" key="3">
    <source>
        <dbReference type="ARBA" id="ARBA00022475"/>
    </source>
</evidence>
<dbReference type="PANTHER" id="PTHR13683">
    <property type="entry name" value="ASPARTYL PROTEASES"/>
    <property type="match status" value="1"/>
</dbReference>
<keyword evidence="14" id="KW-1133">Transmembrane helix</keyword>
<feature type="active site" evidence="11">
    <location>
        <position position="186"/>
    </location>
</feature>
<reference evidence="16" key="1">
    <citation type="submission" date="2015-07" db="EMBL/GenBank/DDBJ databases">
        <title>Transcriptome Assembly of Anthurium amnicola.</title>
        <authorList>
            <person name="Suzuki J."/>
        </authorList>
    </citation>
    <scope>NUCLEOTIDE SEQUENCE</scope>
</reference>
<dbReference type="InterPro" id="IPR001969">
    <property type="entry name" value="Aspartic_peptidase_AS"/>
</dbReference>
<evidence type="ECO:0000256" key="5">
    <source>
        <dbReference type="ARBA" id="ARBA00022729"/>
    </source>
</evidence>
<evidence type="ECO:0000256" key="13">
    <source>
        <dbReference type="SAM" id="MobiDB-lite"/>
    </source>
</evidence>
<dbReference type="InterPro" id="IPR032799">
    <property type="entry name" value="TAXi_C"/>
</dbReference>
<evidence type="ECO:0000256" key="1">
    <source>
        <dbReference type="ARBA" id="ARBA00004193"/>
    </source>
</evidence>
<evidence type="ECO:0000256" key="9">
    <source>
        <dbReference type="ARBA" id="ARBA00023180"/>
    </source>
</evidence>
<evidence type="ECO:0000256" key="4">
    <source>
        <dbReference type="ARBA" id="ARBA00022670"/>
    </source>
</evidence>
<dbReference type="GO" id="GO:0004190">
    <property type="term" value="F:aspartic-type endopeptidase activity"/>
    <property type="evidence" value="ECO:0007669"/>
    <property type="project" value="UniProtKB-KW"/>
</dbReference>
<evidence type="ECO:0000256" key="2">
    <source>
        <dbReference type="ARBA" id="ARBA00007447"/>
    </source>
</evidence>
<keyword evidence="3" id="KW-1003">Cell membrane</keyword>
<feature type="transmembrane region" description="Helical" evidence="14">
    <location>
        <begin position="569"/>
        <end position="590"/>
    </location>
</feature>
<feature type="region of interest" description="Disordered" evidence="13">
    <location>
        <begin position="518"/>
        <end position="554"/>
    </location>
</feature>
<comment type="similarity">
    <text evidence="2 12">Belongs to the peptidase A1 family.</text>
</comment>
<gene>
    <name evidence="16" type="primary">At5g10080_0</name>
    <name evidence="16" type="ORF">g.34097</name>
</gene>
<keyword evidence="9" id="KW-0325">Glycoprotein</keyword>
<evidence type="ECO:0000313" key="16">
    <source>
        <dbReference type="EMBL" id="JAT58451.1"/>
    </source>
</evidence>
<evidence type="ECO:0000256" key="10">
    <source>
        <dbReference type="ARBA" id="ARBA00023288"/>
    </source>
</evidence>
<keyword evidence="4 12" id="KW-0645">Protease</keyword>
<evidence type="ECO:0000256" key="14">
    <source>
        <dbReference type="SAM" id="Phobius"/>
    </source>
</evidence>
<dbReference type="InterPro" id="IPR033121">
    <property type="entry name" value="PEPTIDASE_A1"/>
</dbReference>
<dbReference type="InterPro" id="IPR001461">
    <property type="entry name" value="Aspartic_peptidase_A1"/>
</dbReference>